<dbReference type="PANTHER" id="PTHR39600">
    <property type="entry name" value="PEPTIDASE INHIBITOR I78 FAMILY PROTEIN"/>
    <property type="match status" value="1"/>
</dbReference>
<evidence type="ECO:0000313" key="2">
    <source>
        <dbReference type="Proteomes" id="UP000054383"/>
    </source>
</evidence>
<evidence type="ECO:0000313" key="1">
    <source>
        <dbReference type="EMBL" id="CRG85159.1"/>
    </source>
</evidence>
<reference evidence="1 2" key="1">
    <citation type="submission" date="2015-04" db="EMBL/GenBank/DDBJ databases">
        <authorList>
            <person name="Syromyatnikov M.Y."/>
            <person name="Popov V.N."/>
        </authorList>
    </citation>
    <scope>NUCLEOTIDE SEQUENCE [LARGE SCALE GENOMIC DNA]</scope>
    <source>
        <strain evidence="1">WF-38-12</strain>
    </source>
</reference>
<name>A0A0U1LPH0_TALIS</name>
<dbReference type="OMA" id="AMTMDHR"/>
<dbReference type="PANTHER" id="PTHR39600:SF1">
    <property type="entry name" value="PEPTIDASE INHIBITOR I78 FAMILY PROTEIN"/>
    <property type="match status" value="1"/>
</dbReference>
<dbReference type="STRING" id="28573.A0A0U1LPH0"/>
<dbReference type="AlphaFoldDB" id="A0A0U1LPH0"/>
<sequence length="82" mass="9124">MPLVVPGIHTSLTGDEKTAWIDKLLGKTLTDTTSNEVSFAKKDLPAGHRVLKPDSMATRDYIEDRMNIHVDDEGTVRDVRFG</sequence>
<evidence type="ECO:0008006" key="3">
    <source>
        <dbReference type="Google" id="ProtNLM"/>
    </source>
</evidence>
<proteinExistence type="predicted"/>
<gene>
    <name evidence="1" type="ORF">PISL3812_02282</name>
</gene>
<dbReference type="Gene3D" id="3.30.10.10">
    <property type="entry name" value="Trypsin Inhibitor V, subunit A"/>
    <property type="match status" value="1"/>
</dbReference>
<organism evidence="1 2">
    <name type="scientific">Talaromyces islandicus</name>
    <name type="common">Penicillium islandicum</name>
    <dbReference type="NCBI Taxonomy" id="28573"/>
    <lineage>
        <taxon>Eukaryota</taxon>
        <taxon>Fungi</taxon>
        <taxon>Dikarya</taxon>
        <taxon>Ascomycota</taxon>
        <taxon>Pezizomycotina</taxon>
        <taxon>Eurotiomycetes</taxon>
        <taxon>Eurotiomycetidae</taxon>
        <taxon>Eurotiales</taxon>
        <taxon>Trichocomaceae</taxon>
        <taxon>Talaromyces</taxon>
        <taxon>Talaromyces sect. Islandici</taxon>
    </lineage>
</organism>
<protein>
    <recommendedName>
        <fullName evidence="3">Proteinase inhibitor I78</fullName>
    </recommendedName>
</protein>
<dbReference type="OrthoDB" id="10013825at2759"/>
<dbReference type="Proteomes" id="UP000054383">
    <property type="component" value="Unassembled WGS sequence"/>
</dbReference>
<dbReference type="InterPro" id="IPR021719">
    <property type="entry name" value="Prot_inh_I78"/>
</dbReference>
<dbReference type="EMBL" id="CVMT01000002">
    <property type="protein sequence ID" value="CRG85159.1"/>
    <property type="molecule type" value="Genomic_DNA"/>
</dbReference>
<accession>A0A0U1LPH0</accession>
<dbReference type="Pfam" id="PF11720">
    <property type="entry name" value="Inhibitor_I78"/>
    <property type="match status" value="1"/>
</dbReference>
<keyword evidence="2" id="KW-1185">Reference proteome</keyword>